<name>A0ABV6MSX2_9PSEU</name>
<evidence type="ECO:0000313" key="2">
    <source>
        <dbReference type="Proteomes" id="UP001589810"/>
    </source>
</evidence>
<organism evidence="1 2">
    <name type="scientific">Kutzneria chonburiensis</name>
    <dbReference type="NCBI Taxonomy" id="1483604"/>
    <lineage>
        <taxon>Bacteria</taxon>
        <taxon>Bacillati</taxon>
        <taxon>Actinomycetota</taxon>
        <taxon>Actinomycetes</taxon>
        <taxon>Pseudonocardiales</taxon>
        <taxon>Pseudonocardiaceae</taxon>
        <taxon>Kutzneria</taxon>
    </lineage>
</organism>
<comment type="caution">
    <text evidence="1">The sequence shown here is derived from an EMBL/GenBank/DDBJ whole genome shotgun (WGS) entry which is preliminary data.</text>
</comment>
<sequence length="44" mass="4942">MRAVLSLGRTWSQARPPRDYVNCTRVAALRGLLPSPVIRVHLLT</sequence>
<proteinExistence type="predicted"/>
<reference evidence="1 2" key="1">
    <citation type="submission" date="2024-09" db="EMBL/GenBank/DDBJ databases">
        <authorList>
            <person name="Sun Q."/>
            <person name="Mori K."/>
        </authorList>
    </citation>
    <scope>NUCLEOTIDE SEQUENCE [LARGE SCALE GENOMIC DNA]</scope>
    <source>
        <strain evidence="1 2">TBRC 1432</strain>
    </source>
</reference>
<evidence type="ECO:0000313" key="1">
    <source>
        <dbReference type="EMBL" id="MFC0543352.1"/>
    </source>
</evidence>
<protein>
    <submittedName>
        <fullName evidence="1">Uncharacterized protein</fullName>
    </submittedName>
</protein>
<dbReference type="EMBL" id="JBHLUD010000004">
    <property type="protein sequence ID" value="MFC0543352.1"/>
    <property type="molecule type" value="Genomic_DNA"/>
</dbReference>
<accession>A0ABV6MSX2</accession>
<dbReference type="RefSeq" id="WP_273941751.1">
    <property type="nucleotide sequence ID" value="NZ_CP097263.1"/>
</dbReference>
<keyword evidence="2" id="KW-1185">Reference proteome</keyword>
<dbReference type="Proteomes" id="UP001589810">
    <property type="component" value="Unassembled WGS sequence"/>
</dbReference>
<gene>
    <name evidence="1" type="ORF">ACFFH7_17750</name>
</gene>